<keyword evidence="2" id="KW-1185">Reference proteome</keyword>
<sequence>MDANRVHLFIPTAKETARCPQKADALGPPSGTPQCAEDFVALVYAISRRGVQLRDTKARAYFFRVQQALLFTFLSDLSDRLPWLRGEKTKWETASSAKSNESKGTSDPAVWTAVLNALFFVCETMQDWTNDQVTHSASAPSCSVFSQPHYLRLARSGLRNRK</sequence>
<dbReference type="Proteomes" id="UP000281553">
    <property type="component" value="Unassembled WGS sequence"/>
</dbReference>
<evidence type="ECO:0000313" key="1">
    <source>
        <dbReference type="EMBL" id="VDK36713.1"/>
    </source>
</evidence>
<accession>A0A3P6Q3A6</accession>
<dbReference type="AlphaFoldDB" id="A0A3P6Q3A6"/>
<dbReference type="OrthoDB" id="2189254at2759"/>
<proteinExistence type="predicted"/>
<protein>
    <submittedName>
        <fullName evidence="1">Uncharacterized protein</fullName>
    </submittedName>
</protein>
<evidence type="ECO:0000313" key="2">
    <source>
        <dbReference type="Proteomes" id="UP000281553"/>
    </source>
</evidence>
<dbReference type="EMBL" id="UYRU01003962">
    <property type="protein sequence ID" value="VDK36713.1"/>
    <property type="molecule type" value="Genomic_DNA"/>
</dbReference>
<reference evidence="1 2" key="1">
    <citation type="submission" date="2018-11" db="EMBL/GenBank/DDBJ databases">
        <authorList>
            <consortium name="Pathogen Informatics"/>
        </authorList>
    </citation>
    <scope>NUCLEOTIDE SEQUENCE [LARGE SCALE GENOMIC DNA]</scope>
</reference>
<organism evidence="1 2">
    <name type="scientific">Dibothriocephalus latus</name>
    <name type="common">Fish tapeworm</name>
    <name type="synonym">Diphyllobothrium latum</name>
    <dbReference type="NCBI Taxonomy" id="60516"/>
    <lineage>
        <taxon>Eukaryota</taxon>
        <taxon>Metazoa</taxon>
        <taxon>Spiralia</taxon>
        <taxon>Lophotrochozoa</taxon>
        <taxon>Platyhelminthes</taxon>
        <taxon>Cestoda</taxon>
        <taxon>Eucestoda</taxon>
        <taxon>Diphyllobothriidea</taxon>
        <taxon>Diphyllobothriidae</taxon>
        <taxon>Dibothriocephalus</taxon>
    </lineage>
</organism>
<name>A0A3P6Q3A6_DIBLA</name>
<gene>
    <name evidence="1" type="ORF">DILT_LOCUS801</name>
</gene>